<evidence type="ECO:0000256" key="1">
    <source>
        <dbReference type="SAM" id="Coils"/>
    </source>
</evidence>
<keyword evidence="1" id="KW-0175">Coiled coil</keyword>
<accession>A0A1S3EA06</accession>
<dbReference type="OrthoDB" id="1927690at2759"/>
<keyword evidence="2" id="KW-1185">Reference proteome</keyword>
<dbReference type="PANTHER" id="PTHR36037">
    <property type="entry name" value="RNA-DIRECTED DNA POLYMERASE (REVERSE TRANSCRIPTASE)-RELATED FAMILY PROTEIN"/>
    <property type="match status" value="1"/>
</dbReference>
<reference evidence="2" key="1">
    <citation type="journal article" date="2013" name="Nat. Biotechnol.">
        <title>Draft genome sequence of chickpea (Cicer arietinum) provides a resource for trait improvement.</title>
        <authorList>
            <person name="Varshney R.K."/>
            <person name="Song C."/>
            <person name="Saxena R.K."/>
            <person name="Azam S."/>
            <person name="Yu S."/>
            <person name="Sharpe A.G."/>
            <person name="Cannon S."/>
            <person name="Baek J."/>
            <person name="Rosen B.D."/>
            <person name="Tar'an B."/>
            <person name="Millan T."/>
            <person name="Zhang X."/>
            <person name="Ramsay L.D."/>
            <person name="Iwata A."/>
            <person name="Wang Y."/>
            <person name="Nelson W."/>
            <person name="Farmer A.D."/>
            <person name="Gaur P.M."/>
            <person name="Soderlund C."/>
            <person name="Penmetsa R.V."/>
            <person name="Xu C."/>
            <person name="Bharti A.K."/>
            <person name="He W."/>
            <person name="Winter P."/>
            <person name="Zhao S."/>
            <person name="Hane J.K."/>
            <person name="Carrasquilla-Garcia N."/>
            <person name="Condie J.A."/>
            <person name="Upadhyaya H.D."/>
            <person name="Luo M.C."/>
            <person name="Thudi M."/>
            <person name="Gowda C.L."/>
            <person name="Singh N.P."/>
            <person name="Lichtenzveig J."/>
            <person name="Gali K.K."/>
            <person name="Rubio J."/>
            <person name="Nadarajan N."/>
            <person name="Dolezel J."/>
            <person name="Bansal K.C."/>
            <person name="Xu X."/>
            <person name="Edwards D."/>
            <person name="Zhang G."/>
            <person name="Kahl G."/>
            <person name="Gil J."/>
            <person name="Singh K.B."/>
            <person name="Datta S.K."/>
            <person name="Jackson S.A."/>
            <person name="Wang J."/>
            <person name="Cook D.R."/>
        </authorList>
    </citation>
    <scope>NUCLEOTIDE SEQUENCE [LARGE SCALE GENOMIC DNA]</scope>
    <source>
        <strain evidence="2">cv. CDC Frontier</strain>
    </source>
</reference>
<dbReference type="KEGG" id="cam:101514155"/>
<proteinExistence type="predicted"/>
<dbReference type="STRING" id="3827.A0A1S3EA06"/>
<feature type="coiled-coil region" evidence="1">
    <location>
        <begin position="61"/>
        <end position="88"/>
    </location>
</feature>
<organism evidence="2 3">
    <name type="scientific">Cicer arietinum</name>
    <name type="common">Chickpea</name>
    <name type="synonym">Garbanzo</name>
    <dbReference type="NCBI Taxonomy" id="3827"/>
    <lineage>
        <taxon>Eukaryota</taxon>
        <taxon>Viridiplantae</taxon>
        <taxon>Streptophyta</taxon>
        <taxon>Embryophyta</taxon>
        <taxon>Tracheophyta</taxon>
        <taxon>Spermatophyta</taxon>
        <taxon>Magnoliopsida</taxon>
        <taxon>eudicotyledons</taxon>
        <taxon>Gunneridae</taxon>
        <taxon>Pentapetalae</taxon>
        <taxon>rosids</taxon>
        <taxon>fabids</taxon>
        <taxon>Fabales</taxon>
        <taxon>Fabaceae</taxon>
        <taxon>Papilionoideae</taxon>
        <taxon>50 kb inversion clade</taxon>
        <taxon>NPAAA clade</taxon>
        <taxon>Hologalegina</taxon>
        <taxon>IRL clade</taxon>
        <taxon>Cicereae</taxon>
        <taxon>Cicer</taxon>
    </lineage>
</organism>
<dbReference type="Proteomes" id="UP000087171">
    <property type="component" value="Chromosome Ca5"/>
</dbReference>
<gene>
    <name evidence="3" type="primary">LOC101514155</name>
</gene>
<protein>
    <submittedName>
        <fullName evidence="3">LOW QUALITY PROTEIN: uncharacterized protein LOC101514155</fullName>
    </submittedName>
</protein>
<name>A0A1S3EA06_CICAR</name>
<evidence type="ECO:0000313" key="2">
    <source>
        <dbReference type="Proteomes" id="UP000087171"/>
    </source>
</evidence>
<reference evidence="3" key="2">
    <citation type="submission" date="2025-08" db="UniProtKB">
        <authorList>
            <consortium name="RefSeq"/>
        </authorList>
    </citation>
    <scope>IDENTIFICATION</scope>
    <source>
        <tissue evidence="3">Etiolated seedlings</tissue>
    </source>
</reference>
<dbReference type="GeneID" id="101514155"/>
<evidence type="ECO:0000313" key="3">
    <source>
        <dbReference type="RefSeq" id="XP_012571826.2"/>
    </source>
</evidence>
<dbReference type="PANTHER" id="PTHR36037:SF1">
    <property type="entry name" value="RNA-DIRECTED DNA POLYMERASE (REVERSE TRANSCRIPTASE)-RELATED FAMILY PROTEIN"/>
    <property type="match status" value="1"/>
</dbReference>
<dbReference type="RefSeq" id="XP_012571826.2">
    <property type="nucleotide sequence ID" value="XM_012716372.2"/>
</dbReference>
<sequence>MAEEATQFRSRISEIHKFCCEDDQLSNPSDSLDLLHHSALHVQSTVQQIVSEFSDLASLGIQDFDAYIDLLENELNKVQVETTDVANEIQHLVKTQKDDSILLEARLEELECSIQYITSKVQKTTEANEGIASSMLADTIMNLGEDLEQLELENKVDEMKSILKTMEYLQCKVKWVDAIEQIEDALTGLKVLAFDKNCIRLSLQTYMPTVEGISYLQRVEDAIDTSVLNHELLIEVFEGTMKLKDVQVFPNDIYVNDIVDTAKSVSKSSLQWLIQKVQDRIILTTLRRLVVKDANKSRYSLEYLDKDETIVAHMVRGIDAYIKLSHGWPIFGSPLKLISIKGSDIMKKSSPSFYCKVENLANSLDTHTRQKIPGFVDAVEKVLIEQLQLDLRAGDGSG</sequence>
<dbReference type="AlphaFoldDB" id="A0A1S3EA06"/>